<dbReference type="EC" id="2.7.1.32" evidence="1"/>
<protein>
    <submittedName>
        <fullName evidence="1">Choline kinase</fullName>
        <ecNumber evidence="1">2.7.1.32</ecNumber>
    </submittedName>
</protein>
<dbReference type="AlphaFoldDB" id="E8ZK30"/>
<evidence type="ECO:0000313" key="1">
    <source>
        <dbReference type="EMBL" id="CBY93501.1"/>
    </source>
</evidence>
<keyword evidence="2" id="KW-1185">Reference proteome</keyword>
<dbReference type="Gene3D" id="3.90.1200.10">
    <property type="match status" value="1"/>
</dbReference>
<keyword evidence="1" id="KW-0808">Transferase</keyword>
<dbReference type="GO" id="GO:0004103">
    <property type="term" value="F:choline kinase activity"/>
    <property type="evidence" value="ECO:0007669"/>
    <property type="project" value="UniProtKB-EC"/>
</dbReference>
<dbReference type="HOGENOM" id="CLU_089619_0_0_14"/>
<gene>
    <name evidence="1" type="primary">licA</name>
    <name evidence="1" type="ORF">HF1_14930</name>
</gene>
<sequence>MEAEELFIKALNRKDIKSVFRVYQGYSNRTYKLTTQDNEEFKVRIGDNNHFISRKNELAILKLTKNDNYLFYDEESGDSVWRWLDGDPTNRLDIDKQYLELLVSEIRKIHSSPFNCLVLLHDDLEFYEQTKDNFSEEDLDIYLKLVKQNENHKHTLCHNDISLGNLIYNKDKKSLSIIDFEWGRINSPYWDYGNFIKESDLDMWHIKHLATLADLSLSRLFKYCFMATMYSLQLSFVLEESESIKVYRKRLFSQLERYRFYVLKNIGDLGVRSH</sequence>
<evidence type="ECO:0000313" key="2">
    <source>
        <dbReference type="Proteomes" id="UP000008637"/>
    </source>
</evidence>
<dbReference type="Pfam" id="PF01633">
    <property type="entry name" value="Choline_kinase"/>
    <property type="match status" value="1"/>
</dbReference>
<reference evidence="1 2" key="1">
    <citation type="journal article" date="2011" name="J. Bacteriol.">
        <title>Complete genome sequence of Mycoplasma haemofelis, a hemotropic mycoplasma.</title>
        <authorList>
            <person name="Barker E.N."/>
            <person name="Helps C.R."/>
            <person name="Peters I.R."/>
            <person name="Darby A.C."/>
            <person name="Radford A.D."/>
            <person name="Tasker S."/>
        </authorList>
    </citation>
    <scope>NUCLEOTIDE SEQUENCE [LARGE SCALE GENOMIC DNA]</scope>
    <source>
        <strain evidence="1 2">Langford 1</strain>
    </source>
</reference>
<organism evidence="1 2">
    <name type="scientific">Mycoplasma haemofelis (strain Langford 1)</name>
    <name type="common">Haemobartonella felis</name>
    <dbReference type="NCBI Taxonomy" id="941640"/>
    <lineage>
        <taxon>Bacteria</taxon>
        <taxon>Bacillati</taxon>
        <taxon>Mycoplasmatota</taxon>
        <taxon>Mollicutes</taxon>
        <taxon>Mycoplasmataceae</taxon>
        <taxon>Mycoplasma</taxon>
    </lineage>
</organism>
<dbReference type="GO" id="GO:0006646">
    <property type="term" value="P:phosphatidylethanolamine biosynthetic process"/>
    <property type="evidence" value="ECO:0007669"/>
    <property type="project" value="TreeGrafter"/>
</dbReference>
<dbReference type="Gene3D" id="3.30.200.20">
    <property type="entry name" value="Phosphorylase Kinase, domain 1"/>
    <property type="match status" value="1"/>
</dbReference>
<dbReference type="PANTHER" id="PTHR22603:SF66">
    <property type="entry name" value="ETHANOLAMINE KINASE"/>
    <property type="match status" value="1"/>
</dbReference>
<dbReference type="KEGG" id="mha:HF1_14930"/>
<dbReference type="InterPro" id="IPR011009">
    <property type="entry name" value="Kinase-like_dom_sf"/>
</dbReference>
<keyword evidence="1" id="KW-0418">Kinase</keyword>
<dbReference type="Proteomes" id="UP000008637">
    <property type="component" value="Chromosome"/>
</dbReference>
<name>E8ZK30_MYCHL</name>
<accession>E8ZK30</accession>
<dbReference type="GO" id="GO:0004305">
    <property type="term" value="F:ethanolamine kinase activity"/>
    <property type="evidence" value="ECO:0007669"/>
    <property type="project" value="TreeGrafter"/>
</dbReference>
<dbReference type="SUPFAM" id="SSF56112">
    <property type="entry name" value="Protein kinase-like (PK-like)"/>
    <property type="match status" value="1"/>
</dbReference>
<proteinExistence type="predicted"/>
<dbReference type="OrthoDB" id="400457at2"/>
<dbReference type="EMBL" id="FR773153">
    <property type="protein sequence ID" value="CBY93501.1"/>
    <property type="molecule type" value="Genomic_DNA"/>
</dbReference>
<dbReference type="GO" id="GO:0005737">
    <property type="term" value="C:cytoplasm"/>
    <property type="evidence" value="ECO:0007669"/>
    <property type="project" value="TreeGrafter"/>
</dbReference>
<dbReference type="PANTHER" id="PTHR22603">
    <property type="entry name" value="CHOLINE/ETHANOALAMINE KINASE"/>
    <property type="match status" value="1"/>
</dbReference>